<proteinExistence type="predicted"/>
<dbReference type="HOGENOM" id="CLU_2265211_0_0_1"/>
<dbReference type="EMBL" id="KN847476">
    <property type="protein sequence ID" value="KIX07458.1"/>
    <property type="molecule type" value="Genomic_DNA"/>
</dbReference>
<gene>
    <name evidence="1" type="ORF">Z518_02111</name>
</gene>
<dbReference type="Gene3D" id="2.60.120.620">
    <property type="entry name" value="q2cbj1_9rhob like domain"/>
    <property type="match status" value="1"/>
</dbReference>
<dbReference type="Proteomes" id="UP000053617">
    <property type="component" value="Unassembled WGS sequence"/>
</dbReference>
<protein>
    <recommendedName>
        <fullName evidence="3">Phytanoyl-CoA dioxygenase</fullName>
    </recommendedName>
</protein>
<dbReference type="InterPro" id="IPR008775">
    <property type="entry name" value="Phytyl_CoA_dOase-like"/>
</dbReference>
<dbReference type="STRING" id="1442369.A0A0D2HAG3"/>
<dbReference type="RefSeq" id="XP_013274594.1">
    <property type="nucleotide sequence ID" value="XM_013419140.1"/>
</dbReference>
<keyword evidence="2" id="KW-1185">Reference proteome</keyword>
<dbReference type="Pfam" id="PF05721">
    <property type="entry name" value="PhyH"/>
    <property type="match status" value="1"/>
</dbReference>
<dbReference type="VEuPathDB" id="FungiDB:Z518_02111"/>
<dbReference type="GeneID" id="25290182"/>
<dbReference type="AlphaFoldDB" id="A0A0D2HAG3"/>
<organism evidence="1 2">
    <name type="scientific">Rhinocladiella mackenziei CBS 650.93</name>
    <dbReference type="NCBI Taxonomy" id="1442369"/>
    <lineage>
        <taxon>Eukaryota</taxon>
        <taxon>Fungi</taxon>
        <taxon>Dikarya</taxon>
        <taxon>Ascomycota</taxon>
        <taxon>Pezizomycotina</taxon>
        <taxon>Eurotiomycetes</taxon>
        <taxon>Chaetothyriomycetidae</taxon>
        <taxon>Chaetothyriales</taxon>
        <taxon>Herpotrichiellaceae</taxon>
        <taxon>Rhinocladiella</taxon>
    </lineage>
</organism>
<sequence>MPLPSGPTRFLPFSQLFEAGYMTTRYQDYFHASYVSVELVKGDGIFFNPSIFHAAGENTTNHFYRNAHLIQINSNFGKPSEFVNSCWDLLVEEYRKNGYNAQV</sequence>
<evidence type="ECO:0008006" key="3">
    <source>
        <dbReference type="Google" id="ProtNLM"/>
    </source>
</evidence>
<dbReference type="OrthoDB" id="187894at2759"/>
<accession>A0A0D2HAG3</accession>
<evidence type="ECO:0000313" key="1">
    <source>
        <dbReference type="EMBL" id="KIX07458.1"/>
    </source>
</evidence>
<dbReference type="SUPFAM" id="SSF51197">
    <property type="entry name" value="Clavaminate synthase-like"/>
    <property type="match status" value="1"/>
</dbReference>
<name>A0A0D2HAG3_9EURO</name>
<reference evidence="1 2" key="1">
    <citation type="submission" date="2015-01" db="EMBL/GenBank/DDBJ databases">
        <title>The Genome Sequence of Rhinocladiella mackenzie CBS 650.93.</title>
        <authorList>
            <consortium name="The Broad Institute Genomics Platform"/>
            <person name="Cuomo C."/>
            <person name="de Hoog S."/>
            <person name="Gorbushina A."/>
            <person name="Stielow B."/>
            <person name="Teixiera M."/>
            <person name="Abouelleil A."/>
            <person name="Chapman S.B."/>
            <person name="Priest M."/>
            <person name="Young S.K."/>
            <person name="Wortman J."/>
            <person name="Nusbaum C."/>
            <person name="Birren B."/>
        </authorList>
    </citation>
    <scope>NUCLEOTIDE SEQUENCE [LARGE SCALE GENOMIC DNA]</scope>
    <source>
        <strain evidence="1 2">CBS 650.93</strain>
    </source>
</reference>
<evidence type="ECO:0000313" key="2">
    <source>
        <dbReference type="Proteomes" id="UP000053617"/>
    </source>
</evidence>